<proteinExistence type="predicted"/>
<dbReference type="Proteomes" id="UP001163321">
    <property type="component" value="Chromosome 13"/>
</dbReference>
<name>A0ACC0WIG8_9STRA</name>
<reference evidence="1 2" key="1">
    <citation type="journal article" date="2022" name="bioRxiv">
        <title>The genome of the oomycete Peronosclerospora sorghi, a cosmopolitan pathogen of maize and sorghum, is inflated with dispersed pseudogenes.</title>
        <authorList>
            <person name="Fletcher K."/>
            <person name="Martin F."/>
            <person name="Isakeit T."/>
            <person name="Cavanaugh K."/>
            <person name="Magill C."/>
            <person name="Michelmore R."/>
        </authorList>
    </citation>
    <scope>NUCLEOTIDE SEQUENCE [LARGE SCALE GENOMIC DNA]</scope>
    <source>
        <strain evidence="1">P6</strain>
    </source>
</reference>
<accession>A0ACC0WIG8</accession>
<sequence>MSEEIKKEIKMEKPDDLLGNDNYFHWKFNVKMTLAWKGILENILETKPGAAATADWKVKDTKAYAIIVLSDGSKAPVHHSSCTTFEEVWDTLRDYYNKCNLQKRFALTHRLHEFLMKEGSSKASHLGRFDAAWRRFWLRNGRRSSDDIRLGSLLVECKM</sequence>
<dbReference type="EMBL" id="CM047592">
    <property type="protein sequence ID" value="KAI9918192.1"/>
    <property type="molecule type" value="Genomic_DNA"/>
</dbReference>
<evidence type="ECO:0000313" key="1">
    <source>
        <dbReference type="EMBL" id="KAI9918192.1"/>
    </source>
</evidence>
<comment type="caution">
    <text evidence="1">The sequence shown here is derived from an EMBL/GenBank/DDBJ whole genome shotgun (WGS) entry which is preliminary data.</text>
</comment>
<protein>
    <submittedName>
        <fullName evidence="1">Uncharacterized protein</fullName>
    </submittedName>
</protein>
<keyword evidence="2" id="KW-1185">Reference proteome</keyword>
<gene>
    <name evidence="1" type="ORF">PsorP6_012643</name>
</gene>
<evidence type="ECO:0000313" key="2">
    <source>
        <dbReference type="Proteomes" id="UP001163321"/>
    </source>
</evidence>
<organism evidence="1 2">
    <name type="scientific">Peronosclerospora sorghi</name>
    <dbReference type="NCBI Taxonomy" id="230839"/>
    <lineage>
        <taxon>Eukaryota</taxon>
        <taxon>Sar</taxon>
        <taxon>Stramenopiles</taxon>
        <taxon>Oomycota</taxon>
        <taxon>Peronosporomycetes</taxon>
        <taxon>Peronosporales</taxon>
        <taxon>Peronosporaceae</taxon>
        <taxon>Peronosclerospora</taxon>
    </lineage>
</organism>